<keyword evidence="3" id="KW-0813">Transport</keyword>
<keyword evidence="5" id="KW-0997">Cell inner membrane</keyword>
<feature type="transmembrane region" description="Helical" evidence="11">
    <location>
        <begin position="334"/>
        <end position="356"/>
    </location>
</feature>
<keyword evidence="15" id="KW-1185">Reference proteome</keyword>
<dbReference type="Pfam" id="PF05134">
    <property type="entry name" value="T2SSL"/>
    <property type="match status" value="1"/>
</dbReference>
<reference evidence="14 15" key="1">
    <citation type="submission" date="2019-03" db="EMBL/GenBank/DDBJ databases">
        <title>Genomic Encyclopedia of Type Strains, Phase III (KMG-III): the genomes of soil and plant-associated and newly described type strains.</title>
        <authorList>
            <person name="Whitman W."/>
        </authorList>
    </citation>
    <scope>NUCLEOTIDE SEQUENCE [LARGE SCALE GENOMIC DNA]</scope>
    <source>
        <strain evidence="14 15">LMG 29544</strain>
    </source>
</reference>
<evidence type="ECO:0000256" key="7">
    <source>
        <dbReference type="ARBA" id="ARBA00022927"/>
    </source>
</evidence>
<feature type="domain" description="GspL periplasmic" evidence="13">
    <location>
        <begin position="326"/>
        <end position="448"/>
    </location>
</feature>
<evidence type="ECO:0000256" key="3">
    <source>
        <dbReference type="ARBA" id="ARBA00022448"/>
    </source>
</evidence>
<evidence type="ECO:0000259" key="12">
    <source>
        <dbReference type="Pfam" id="PF05134"/>
    </source>
</evidence>
<comment type="subcellular location">
    <subcellularLocation>
        <location evidence="1">Cell inner membrane</location>
        <topology evidence="1">Single-pass membrane protein</topology>
    </subcellularLocation>
</comment>
<dbReference type="Proteomes" id="UP000295509">
    <property type="component" value="Unassembled WGS sequence"/>
</dbReference>
<proteinExistence type="inferred from homology"/>
<evidence type="ECO:0000256" key="11">
    <source>
        <dbReference type="SAM" id="Phobius"/>
    </source>
</evidence>
<dbReference type="GO" id="GO:0005886">
    <property type="term" value="C:plasma membrane"/>
    <property type="evidence" value="ECO:0007669"/>
    <property type="project" value="UniProtKB-SubCell"/>
</dbReference>
<evidence type="ECO:0000313" key="14">
    <source>
        <dbReference type="EMBL" id="TDY51731.1"/>
    </source>
</evidence>
<evidence type="ECO:0000256" key="2">
    <source>
        <dbReference type="ARBA" id="ARBA00005318"/>
    </source>
</evidence>
<organism evidence="14 15">
    <name type="scientific">Paraburkholderia rhizosphaerae</name>
    <dbReference type="NCBI Taxonomy" id="480658"/>
    <lineage>
        <taxon>Bacteria</taxon>
        <taxon>Pseudomonadati</taxon>
        <taxon>Pseudomonadota</taxon>
        <taxon>Betaproteobacteria</taxon>
        <taxon>Burkholderiales</taxon>
        <taxon>Burkholderiaceae</taxon>
        <taxon>Paraburkholderia</taxon>
    </lineage>
</organism>
<keyword evidence="9 11" id="KW-0472">Membrane</keyword>
<dbReference type="InterPro" id="IPR025691">
    <property type="entry name" value="GspL_pp_dom"/>
</dbReference>
<feature type="domain" description="GspL cytoplasmic actin-ATPase-like" evidence="12">
    <location>
        <begin position="36"/>
        <end position="153"/>
    </location>
</feature>
<gene>
    <name evidence="14" type="ORF">BX592_10625</name>
</gene>
<dbReference type="GO" id="GO:0015627">
    <property type="term" value="C:type II protein secretion system complex"/>
    <property type="evidence" value="ECO:0007669"/>
    <property type="project" value="InterPro"/>
</dbReference>
<feature type="region of interest" description="Disordered" evidence="10">
    <location>
        <begin position="175"/>
        <end position="198"/>
    </location>
</feature>
<evidence type="ECO:0000256" key="4">
    <source>
        <dbReference type="ARBA" id="ARBA00022475"/>
    </source>
</evidence>
<dbReference type="InterPro" id="IPR007812">
    <property type="entry name" value="T2SS_protein-GspL"/>
</dbReference>
<dbReference type="GO" id="GO:0015628">
    <property type="term" value="P:protein secretion by the type II secretion system"/>
    <property type="evidence" value="ECO:0007669"/>
    <property type="project" value="InterPro"/>
</dbReference>
<sequence length="475" mass="50217">MSTLIVLLPPRDPAVPSQEWQLPEMPFLLLDKSGHTMRAGQASLALLPRASSTVLMVAARDLLMMAATVPALKGPRLRQALPNVVEDHLIQDPQTCHIAIDAQPLADGRRLLAIIDRGWFRFIHEGFVAAGHRNLRAVPVTSCLPRPDAEAAPVDALSEAMSEAHADIGNAAATGAASEAGSTGDAATTADETSARSTSHGPIVAALLGEAVQTAPAVLLGDVPQEAPSPRVELAIARGRIGEGLAVPASAVDATLAALSGDAPLTVYMLTAVPGSEPHAKPIAAPGQPDAQPLTFDTLAQRALQCRFDLCQFEFVSQPWRLDRATLRRLRAPIALVAAAALVAIVGANVQWLMLARERDTLNSQMTEALLNAFPKTTVVLDAPGQMSRQLQQLRVAAGELSPEDFLSLADGLARSLGPLPVNGLAALDYQNHRLDVTFKPQVKVDPDFTQRLARNGLSGAVDSNTGKWTIRSGQ</sequence>
<dbReference type="NCBIfam" id="TIGR01709">
    <property type="entry name" value="typeII_sec_gspL"/>
    <property type="match status" value="1"/>
</dbReference>
<dbReference type="AlphaFoldDB" id="A0A4V3HF74"/>
<evidence type="ECO:0000256" key="9">
    <source>
        <dbReference type="ARBA" id="ARBA00023136"/>
    </source>
</evidence>
<comment type="similarity">
    <text evidence="2">Belongs to the GSP L family.</text>
</comment>
<dbReference type="OrthoDB" id="8557903at2"/>
<keyword evidence="6 11" id="KW-0812">Transmembrane</keyword>
<dbReference type="GO" id="GO:0009276">
    <property type="term" value="C:Gram-negative-bacterium-type cell wall"/>
    <property type="evidence" value="ECO:0007669"/>
    <property type="project" value="InterPro"/>
</dbReference>
<dbReference type="InterPro" id="IPR043129">
    <property type="entry name" value="ATPase_NBD"/>
</dbReference>
<protein>
    <submittedName>
        <fullName evidence="14">General secretion pathway protein L</fullName>
    </submittedName>
</protein>
<keyword evidence="4" id="KW-1003">Cell membrane</keyword>
<evidence type="ECO:0000256" key="10">
    <source>
        <dbReference type="SAM" id="MobiDB-lite"/>
    </source>
</evidence>
<dbReference type="SUPFAM" id="SSF53067">
    <property type="entry name" value="Actin-like ATPase domain"/>
    <property type="match status" value="1"/>
</dbReference>
<accession>A0A4V3HF74</accession>
<name>A0A4V3HF74_9BURK</name>
<dbReference type="Pfam" id="PF12693">
    <property type="entry name" value="GspL_C"/>
    <property type="match status" value="1"/>
</dbReference>
<evidence type="ECO:0000256" key="8">
    <source>
        <dbReference type="ARBA" id="ARBA00022989"/>
    </source>
</evidence>
<keyword evidence="8 11" id="KW-1133">Transmembrane helix</keyword>
<dbReference type="Gene3D" id="3.30.420.380">
    <property type="match status" value="1"/>
</dbReference>
<evidence type="ECO:0000259" key="13">
    <source>
        <dbReference type="Pfam" id="PF12693"/>
    </source>
</evidence>
<keyword evidence="7" id="KW-0653">Protein transport</keyword>
<dbReference type="RefSeq" id="WP_134191449.1">
    <property type="nucleotide sequence ID" value="NZ_JBHLUW010000056.1"/>
</dbReference>
<evidence type="ECO:0000256" key="1">
    <source>
        <dbReference type="ARBA" id="ARBA00004377"/>
    </source>
</evidence>
<comment type="caution">
    <text evidence="14">The sequence shown here is derived from an EMBL/GenBank/DDBJ whole genome shotgun (WGS) entry which is preliminary data.</text>
</comment>
<evidence type="ECO:0000256" key="6">
    <source>
        <dbReference type="ARBA" id="ARBA00022692"/>
    </source>
</evidence>
<dbReference type="EMBL" id="SORE01000006">
    <property type="protein sequence ID" value="TDY51731.1"/>
    <property type="molecule type" value="Genomic_DNA"/>
</dbReference>
<dbReference type="InterPro" id="IPR024230">
    <property type="entry name" value="GspL_cyto_dom"/>
</dbReference>
<evidence type="ECO:0000313" key="15">
    <source>
        <dbReference type="Proteomes" id="UP000295509"/>
    </source>
</evidence>
<evidence type="ECO:0000256" key="5">
    <source>
        <dbReference type="ARBA" id="ARBA00022519"/>
    </source>
</evidence>